<accession>A0AAE3NNU5</accession>
<dbReference type="PANTHER" id="PTHR43196">
    <property type="entry name" value="SULFATE ADENYLYLTRANSFERASE SUBUNIT 2"/>
    <property type="match status" value="1"/>
</dbReference>
<evidence type="ECO:0000313" key="3">
    <source>
        <dbReference type="Proteomes" id="UP001143674"/>
    </source>
</evidence>
<dbReference type="PANTHER" id="PTHR43196:SF2">
    <property type="entry name" value="PHOSPHOADENOSINE PHOSPHOSULFATE REDUCTASE"/>
    <property type="match status" value="1"/>
</dbReference>
<dbReference type="RefSeq" id="WP_184849607.1">
    <property type="nucleotide sequence ID" value="NZ_JABZEH010000001.1"/>
</dbReference>
<dbReference type="EMBL" id="JAIVEX010000010">
    <property type="protein sequence ID" value="MDB0523791.1"/>
    <property type="molecule type" value="Genomic_DNA"/>
</dbReference>
<dbReference type="InterPro" id="IPR050128">
    <property type="entry name" value="Sulfate_adenylyltrnsfr_sub2"/>
</dbReference>
<dbReference type="GO" id="GO:0003824">
    <property type="term" value="F:catalytic activity"/>
    <property type="evidence" value="ECO:0007669"/>
    <property type="project" value="InterPro"/>
</dbReference>
<dbReference type="Gene3D" id="3.40.50.620">
    <property type="entry name" value="HUPs"/>
    <property type="match status" value="1"/>
</dbReference>
<sequence>MRDGGAFVSIVHVVSMSGGKDSTATAILALEQNRQDACRFVFADTGNEHEATYEYALDYLPQALGIKVDVVRANFADEFATKRVNLARIAAGEPESAVYGKREFMYRWTPDTAARALELLHPTGNPYLDLCLVRGGFPSRKRQFCTEYLKTRPLTAYAVDLLDSEHAVWSWQGVRLEESESRRTRLQGTGACVRAFEEVGGGLYNYRPVLRWTARDVFQAHELAGVQPNPLYLQGQSRVGCMPCINCSKAELREIARRFPAEVERIAEWERLVSQVCRPRTPVSFFHLGTQGHMGQDSTIHAVIEWSRTTRGGRQYDLLADLAEPTACSSAYGLCE</sequence>
<evidence type="ECO:0000259" key="1">
    <source>
        <dbReference type="Pfam" id="PF01507"/>
    </source>
</evidence>
<protein>
    <submittedName>
        <fullName evidence="2">Phosphoadenosine phosphosulfate reductase family protein</fullName>
    </submittedName>
</protein>
<organism evidence="2 3">
    <name type="scientific">Ralstonia solanacearum</name>
    <name type="common">Pseudomonas solanacearum</name>
    <dbReference type="NCBI Taxonomy" id="305"/>
    <lineage>
        <taxon>Bacteria</taxon>
        <taxon>Pseudomonadati</taxon>
        <taxon>Pseudomonadota</taxon>
        <taxon>Betaproteobacteria</taxon>
        <taxon>Burkholderiales</taxon>
        <taxon>Burkholderiaceae</taxon>
        <taxon>Ralstonia</taxon>
        <taxon>Ralstonia solanacearum species complex</taxon>
    </lineage>
</organism>
<gene>
    <name evidence="2" type="ORF">LBW55_19495</name>
</gene>
<evidence type="ECO:0000313" key="2">
    <source>
        <dbReference type="EMBL" id="MDB0523791.1"/>
    </source>
</evidence>
<dbReference type="SUPFAM" id="SSF52402">
    <property type="entry name" value="Adenine nucleotide alpha hydrolases-like"/>
    <property type="match status" value="1"/>
</dbReference>
<dbReference type="InterPro" id="IPR002500">
    <property type="entry name" value="PAPS_reduct_dom"/>
</dbReference>
<dbReference type="InterPro" id="IPR014729">
    <property type="entry name" value="Rossmann-like_a/b/a_fold"/>
</dbReference>
<comment type="caution">
    <text evidence="2">The sequence shown here is derived from an EMBL/GenBank/DDBJ whole genome shotgun (WGS) entry which is preliminary data.</text>
</comment>
<proteinExistence type="predicted"/>
<name>A0AAE3NNU5_RALSL</name>
<feature type="domain" description="Phosphoadenosine phosphosulphate reductase" evidence="1">
    <location>
        <begin position="143"/>
        <end position="246"/>
    </location>
</feature>
<dbReference type="Proteomes" id="UP001143674">
    <property type="component" value="Unassembled WGS sequence"/>
</dbReference>
<dbReference type="Pfam" id="PF01507">
    <property type="entry name" value="PAPS_reduct"/>
    <property type="match status" value="2"/>
</dbReference>
<reference evidence="2" key="1">
    <citation type="submission" date="2021-09" db="EMBL/GenBank/DDBJ databases">
        <title>Genomic analysis of Ralstonia spp.</title>
        <authorList>
            <person name="Aburjaile F."/>
            <person name="Ariute J.C."/>
            <person name="Pais A.K.L."/>
            <person name="Albuquerque G.M.R."/>
            <person name="Silva A.M.F."/>
            <person name="Brenig B."/>
            <person name="Azevedo V."/>
            <person name="Matiuzzi M."/>
            <person name="Ramos R."/>
            <person name="Goes-Neto A."/>
            <person name="Soares S."/>
            <person name="Iseppon A.M.B."/>
            <person name="Souza E."/>
            <person name="Gama M."/>
        </authorList>
    </citation>
    <scope>NUCLEOTIDE SEQUENCE</scope>
    <source>
        <strain evidence="2">B4</strain>
    </source>
</reference>
<feature type="domain" description="Phosphoadenosine phosphosulphate reductase" evidence="1">
    <location>
        <begin position="12"/>
        <end position="73"/>
    </location>
</feature>
<dbReference type="AlphaFoldDB" id="A0AAE3NNU5"/>